<dbReference type="InterPro" id="IPR025461">
    <property type="entry name" value="ABA4-like"/>
</dbReference>
<feature type="transmembrane region" description="Helical" evidence="1">
    <location>
        <begin position="12"/>
        <end position="32"/>
    </location>
</feature>
<keyword evidence="1" id="KW-0812">Transmembrane</keyword>
<keyword evidence="1" id="KW-1133">Transmembrane helix</keyword>
<evidence type="ECO:0000313" key="3">
    <source>
        <dbReference type="Proteomes" id="UP000033774"/>
    </source>
</evidence>
<comment type="caution">
    <text evidence="2">The sequence shown here is derived from an EMBL/GenBank/DDBJ whole genome shotgun (WGS) entry which is preliminary data.</text>
</comment>
<dbReference type="Pfam" id="PF14108">
    <property type="entry name" value="ABA4-like"/>
    <property type="match status" value="1"/>
</dbReference>
<reference evidence="2 3" key="1">
    <citation type="submission" date="2015-03" db="EMBL/GenBank/DDBJ databases">
        <title>Draft genome sequence of Elstera litoralis.</title>
        <authorList>
            <person name="Rahalkar M.C."/>
            <person name="Dhakephalkar P.K."/>
            <person name="Pore S.D."/>
            <person name="Arora P."/>
            <person name="Kapse N.G."/>
            <person name="Pandit P.S."/>
        </authorList>
    </citation>
    <scope>NUCLEOTIDE SEQUENCE [LARGE SCALE GENOMIC DNA]</scope>
    <source>
        <strain evidence="2 3">Dia-1</strain>
    </source>
</reference>
<dbReference type="Proteomes" id="UP000033774">
    <property type="component" value="Unassembled WGS sequence"/>
</dbReference>
<dbReference type="EMBL" id="LAJY01000311">
    <property type="protein sequence ID" value="KJV09293.1"/>
    <property type="molecule type" value="Genomic_DNA"/>
</dbReference>
<dbReference type="AlphaFoldDB" id="A0A0F3IRX0"/>
<keyword evidence="1" id="KW-0472">Membrane</keyword>
<keyword evidence="3" id="KW-1185">Reference proteome</keyword>
<feature type="transmembrane region" description="Helical" evidence="1">
    <location>
        <begin position="44"/>
        <end position="63"/>
    </location>
</feature>
<dbReference type="RefSeq" id="WP_045776117.1">
    <property type="nucleotide sequence ID" value="NZ_LAJY01000311.1"/>
</dbReference>
<evidence type="ECO:0000313" key="2">
    <source>
        <dbReference type="EMBL" id="KJV09293.1"/>
    </source>
</evidence>
<protein>
    <recommendedName>
        <fullName evidence="4">DUF4281 domain-containing protein</fullName>
    </recommendedName>
</protein>
<dbReference type="OrthoDB" id="345237at2"/>
<gene>
    <name evidence="2" type="ORF">VZ95_12355</name>
</gene>
<accession>A0A0F3IRX0</accession>
<feature type="transmembrane region" description="Helical" evidence="1">
    <location>
        <begin position="83"/>
        <end position="103"/>
    </location>
</feature>
<evidence type="ECO:0008006" key="4">
    <source>
        <dbReference type="Google" id="ProtNLM"/>
    </source>
</evidence>
<sequence>MIAPPPTTATLFGMASALALFGWGLLGVAILFRWHRLRDWGAGLAIPLALATLYTAIIGIHWWNAEGGFNSLADVSLLFQSDWLLLAGWVHFLAYDLFIGTWIARDAEARSLPRWLLIAVLPLAFLFGPAGLLLWVLCRTAFQPAFQEKK</sequence>
<name>A0A0F3IRX0_9PROT</name>
<organism evidence="2 3">
    <name type="scientific">Elstera litoralis</name>
    <dbReference type="NCBI Taxonomy" id="552518"/>
    <lineage>
        <taxon>Bacteria</taxon>
        <taxon>Pseudomonadati</taxon>
        <taxon>Pseudomonadota</taxon>
        <taxon>Alphaproteobacteria</taxon>
        <taxon>Rhodospirillales</taxon>
        <taxon>Rhodospirillaceae</taxon>
        <taxon>Elstera</taxon>
    </lineage>
</organism>
<proteinExistence type="predicted"/>
<feature type="transmembrane region" description="Helical" evidence="1">
    <location>
        <begin position="115"/>
        <end position="137"/>
    </location>
</feature>
<evidence type="ECO:0000256" key="1">
    <source>
        <dbReference type="SAM" id="Phobius"/>
    </source>
</evidence>